<name>A0ABW4GFQ8_9ACTN</name>
<organism evidence="2 3">
    <name type="scientific">Nonomuraea guangzhouensis</name>
    <dbReference type="NCBI Taxonomy" id="1291555"/>
    <lineage>
        <taxon>Bacteria</taxon>
        <taxon>Bacillati</taxon>
        <taxon>Actinomycetota</taxon>
        <taxon>Actinomycetes</taxon>
        <taxon>Streptosporangiales</taxon>
        <taxon>Streptosporangiaceae</taxon>
        <taxon>Nonomuraea</taxon>
    </lineage>
</organism>
<keyword evidence="2" id="KW-0378">Hydrolase</keyword>
<evidence type="ECO:0000313" key="2">
    <source>
        <dbReference type="EMBL" id="MFD1541138.1"/>
    </source>
</evidence>
<protein>
    <submittedName>
        <fullName evidence="2">NUDIX hydrolase</fullName>
    </submittedName>
</protein>
<dbReference type="PROSITE" id="PS00893">
    <property type="entry name" value="NUDIX_BOX"/>
    <property type="match status" value="1"/>
</dbReference>
<dbReference type="InterPro" id="IPR020084">
    <property type="entry name" value="NUDIX_hydrolase_CS"/>
</dbReference>
<dbReference type="Proteomes" id="UP001597097">
    <property type="component" value="Unassembled WGS sequence"/>
</dbReference>
<dbReference type="RefSeq" id="WP_219530529.1">
    <property type="nucleotide sequence ID" value="NZ_JAHKRM010000009.1"/>
</dbReference>
<evidence type="ECO:0000313" key="3">
    <source>
        <dbReference type="Proteomes" id="UP001597097"/>
    </source>
</evidence>
<dbReference type="EMBL" id="JBHUCM010000024">
    <property type="protein sequence ID" value="MFD1541138.1"/>
    <property type="molecule type" value="Genomic_DNA"/>
</dbReference>
<proteinExistence type="predicted"/>
<reference evidence="3" key="1">
    <citation type="journal article" date="2019" name="Int. J. Syst. Evol. Microbiol.">
        <title>The Global Catalogue of Microorganisms (GCM) 10K type strain sequencing project: providing services to taxonomists for standard genome sequencing and annotation.</title>
        <authorList>
            <consortium name="The Broad Institute Genomics Platform"/>
            <consortium name="The Broad Institute Genome Sequencing Center for Infectious Disease"/>
            <person name="Wu L."/>
            <person name="Ma J."/>
        </authorList>
    </citation>
    <scope>NUCLEOTIDE SEQUENCE [LARGE SCALE GENOMIC DNA]</scope>
    <source>
        <strain evidence="3">CGMCC 1.15399</strain>
    </source>
</reference>
<keyword evidence="3" id="KW-1185">Reference proteome</keyword>
<sequence length="183" mass="20233">MGELIERVDEQDRVLEVVERAEAERRRWMHRIATTICRDPMGRILVLRRAEGHVRFPGHYDVMVGGAVGVGESYEDAAARELVEELGAGVPVGFLFKFLCQDGISPVWFGVHEALIAEPLAPDPSEIAWHAWLTELELRKVVNRGPFVPGGREALRRYLGRSAAAPRLMLPQSQDGAAASAPS</sequence>
<dbReference type="PROSITE" id="PS51462">
    <property type="entry name" value="NUDIX"/>
    <property type="match status" value="1"/>
</dbReference>
<dbReference type="CDD" id="cd04697">
    <property type="entry name" value="NUDIX_Hydrolase"/>
    <property type="match status" value="1"/>
</dbReference>
<gene>
    <name evidence="2" type="ORF">ACFSJ0_29080</name>
</gene>
<dbReference type="PANTHER" id="PTHR10885">
    <property type="entry name" value="ISOPENTENYL-DIPHOSPHATE DELTA-ISOMERASE"/>
    <property type="match status" value="1"/>
</dbReference>
<evidence type="ECO:0000259" key="1">
    <source>
        <dbReference type="PROSITE" id="PS51462"/>
    </source>
</evidence>
<dbReference type="Pfam" id="PF00293">
    <property type="entry name" value="NUDIX"/>
    <property type="match status" value="1"/>
</dbReference>
<comment type="caution">
    <text evidence="2">The sequence shown here is derived from an EMBL/GenBank/DDBJ whole genome shotgun (WGS) entry which is preliminary data.</text>
</comment>
<dbReference type="InterPro" id="IPR000086">
    <property type="entry name" value="NUDIX_hydrolase_dom"/>
</dbReference>
<dbReference type="GO" id="GO:0016787">
    <property type="term" value="F:hydrolase activity"/>
    <property type="evidence" value="ECO:0007669"/>
    <property type="project" value="UniProtKB-KW"/>
</dbReference>
<dbReference type="PANTHER" id="PTHR10885:SF0">
    <property type="entry name" value="ISOPENTENYL-DIPHOSPHATE DELTA-ISOMERASE"/>
    <property type="match status" value="1"/>
</dbReference>
<accession>A0ABW4GFQ8</accession>
<feature type="domain" description="Nudix hydrolase" evidence="1">
    <location>
        <begin position="28"/>
        <end position="155"/>
    </location>
</feature>